<evidence type="ECO:0000256" key="7">
    <source>
        <dbReference type="ARBA" id="ARBA00047899"/>
    </source>
</evidence>
<evidence type="ECO:0000256" key="5">
    <source>
        <dbReference type="ARBA" id="ARBA00022777"/>
    </source>
</evidence>
<dbReference type="Proteomes" id="UP001295423">
    <property type="component" value="Unassembled WGS sequence"/>
</dbReference>
<comment type="caution">
    <text evidence="11">The sequence shown here is derived from an EMBL/GenBank/DDBJ whole genome shotgun (WGS) entry which is preliminary data.</text>
</comment>
<proteinExistence type="predicted"/>
<organism evidence="11 12">
    <name type="scientific">Cylindrotheca closterium</name>
    <dbReference type="NCBI Taxonomy" id="2856"/>
    <lineage>
        <taxon>Eukaryota</taxon>
        <taxon>Sar</taxon>
        <taxon>Stramenopiles</taxon>
        <taxon>Ochrophyta</taxon>
        <taxon>Bacillariophyta</taxon>
        <taxon>Bacillariophyceae</taxon>
        <taxon>Bacillariophycidae</taxon>
        <taxon>Bacillariales</taxon>
        <taxon>Bacillariaceae</taxon>
        <taxon>Cylindrotheca</taxon>
    </lineage>
</organism>
<evidence type="ECO:0000256" key="2">
    <source>
        <dbReference type="ARBA" id="ARBA00022527"/>
    </source>
</evidence>
<name>A0AAD2GBN4_9STRA</name>
<dbReference type="Pfam" id="PF00069">
    <property type="entry name" value="Pkinase"/>
    <property type="match status" value="1"/>
</dbReference>
<dbReference type="GO" id="GO:0005737">
    <property type="term" value="C:cytoplasm"/>
    <property type="evidence" value="ECO:0007669"/>
    <property type="project" value="TreeGrafter"/>
</dbReference>
<dbReference type="PANTHER" id="PTHR24361:SF433">
    <property type="entry name" value="PROTEIN KINASE DOMAIN-CONTAINING PROTEIN"/>
    <property type="match status" value="1"/>
</dbReference>
<keyword evidence="6" id="KW-0067">ATP-binding</keyword>
<feature type="compositionally biased region" description="Polar residues" evidence="9">
    <location>
        <begin position="34"/>
        <end position="48"/>
    </location>
</feature>
<accession>A0AAD2GBN4</accession>
<protein>
    <recommendedName>
        <fullName evidence="1">non-specific serine/threonine protein kinase</fullName>
        <ecNumber evidence="1">2.7.11.1</ecNumber>
    </recommendedName>
</protein>
<reference evidence="11" key="1">
    <citation type="submission" date="2023-08" db="EMBL/GenBank/DDBJ databases">
        <authorList>
            <person name="Audoor S."/>
            <person name="Bilcke G."/>
        </authorList>
    </citation>
    <scope>NUCLEOTIDE SEQUENCE</scope>
</reference>
<dbReference type="InterPro" id="IPR000719">
    <property type="entry name" value="Prot_kinase_dom"/>
</dbReference>
<keyword evidence="3" id="KW-0808">Transferase</keyword>
<dbReference type="PANTHER" id="PTHR24361">
    <property type="entry name" value="MITOGEN-ACTIVATED KINASE KINASE KINASE"/>
    <property type="match status" value="1"/>
</dbReference>
<dbReference type="Gene3D" id="1.10.510.10">
    <property type="entry name" value="Transferase(Phosphotransferase) domain 1"/>
    <property type="match status" value="1"/>
</dbReference>
<keyword evidence="4" id="KW-0547">Nucleotide-binding</keyword>
<sequence length="497" mass="56804">MIRRGANNERGRNDSSVDSSRSDEEHHDIDGSPLSRSPQEADQQACTKSCNRRVSGSIGRLRQNHQLIWAFQASMLLLCLHSVASRFDSISAVPTVEGMQRRLSVREQQTRSDTSFRQPRVLQVEDSSFQASQNLVHRDEHNASKYEIQITKSERRANKKNLRNSYQYKKWQRDPLREGDCEPMDPWQETSFPSCNLMHEVDVAQQMEVLTEGGYNTIYKMKDIDGATHIVKILKYERDYSDRNFDRVRRDSLLMERASGSDYVIDTYSFCGFAQVIEYGKGGSLGDFLHSDYRRIAQNQKLQIATQVTQALADLHNLEGTGISSTTHGDFATKQYIFVNGRFKLSDFNRGRFIRWNKKTQEACPYTIGHNGDKFRAPEEYIKGAPQTAAIDVWGLGSLLVEVVSGLPVWYGYDNEVAQKAILEGIKPPFLREQISNPSGPINEVLLKAIDMCWVYEAKDRPKAGVILGYLKKEAMRLGIKWNEPFKLNGQHQKTWS</sequence>
<evidence type="ECO:0000256" key="9">
    <source>
        <dbReference type="SAM" id="MobiDB-lite"/>
    </source>
</evidence>
<dbReference type="EC" id="2.7.11.1" evidence="1"/>
<dbReference type="GO" id="GO:0004674">
    <property type="term" value="F:protein serine/threonine kinase activity"/>
    <property type="evidence" value="ECO:0007669"/>
    <property type="project" value="UniProtKB-KW"/>
</dbReference>
<evidence type="ECO:0000256" key="4">
    <source>
        <dbReference type="ARBA" id="ARBA00022741"/>
    </source>
</evidence>
<dbReference type="SMART" id="SM00220">
    <property type="entry name" value="S_TKc"/>
    <property type="match status" value="1"/>
</dbReference>
<feature type="compositionally biased region" description="Basic and acidic residues" evidence="9">
    <location>
        <begin position="1"/>
        <end position="30"/>
    </location>
</feature>
<feature type="region of interest" description="Disordered" evidence="9">
    <location>
        <begin position="1"/>
        <end position="48"/>
    </location>
</feature>
<evidence type="ECO:0000256" key="3">
    <source>
        <dbReference type="ARBA" id="ARBA00022679"/>
    </source>
</evidence>
<dbReference type="EMBL" id="CAKOGP040002402">
    <property type="protein sequence ID" value="CAJ1968774.1"/>
    <property type="molecule type" value="Genomic_DNA"/>
</dbReference>
<evidence type="ECO:0000256" key="1">
    <source>
        <dbReference type="ARBA" id="ARBA00012513"/>
    </source>
</evidence>
<evidence type="ECO:0000256" key="8">
    <source>
        <dbReference type="ARBA" id="ARBA00048679"/>
    </source>
</evidence>
<dbReference type="GO" id="GO:0005524">
    <property type="term" value="F:ATP binding"/>
    <property type="evidence" value="ECO:0007669"/>
    <property type="project" value="UniProtKB-KW"/>
</dbReference>
<dbReference type="InterPro" id="IPR011009">
    <property type="entry name" value="Kinase-like_dom_sf"/>
</dbReference>
<keyword evidence="12" id="KW-1185">Reference proteome</keyword>
<dbReference type="AlphaFoldDB" id="A0AAD2GBN4"/>
<evidence type="ECO:0000259" key="10">
    <source>
        <dbReference type="PROSITE" id="PS50011"/>
    </source>
</evidence>
<dbReference type="PROSITE" id="PS50011">
    <property type="entry name" value="PROTEIN_KINASE_DOM"/>
    <property type="match status" value="1"/>
</dbReference>
<evidence type="ECO:0000256" key="6">
    <source>
        <dbReference type="ARBA" id="ARBA00022840"/>
    </source>
</evidence>
<evidence type="ECO:0000313" key="11">
    <source>
        <dbReference type="EMBL" id="CAJ1968774.1"/>
    </source>
</evidence>
<feature type="domain" description="Protein kinase" evidence="10">
    <location>
        <begin position="204"/>
        <end position="476"/>
    </location>
</feature>
<gene>
    <name evidence="11" type="ORF">CYCCA115_LOCUS23396</name>
</gene>
<comment type="catalytic activity">
    <reaction evidence="8">
        <text>L-seryl-[protein] + ATP = O-phospho-L-seryl-[protein] + ADP + H(+)</text>
        <dbReference type="Rhea" id="RHEA:17989"/>
        <dbReference type="Rhea" id="RHEA-COMP:9863"/>
        <dbReference type="Rhea" id="RHEA-COMP:11604"/>
        <dbReference type="ChEBI" id="CHEBI:15378"/>
        <dbReference type="ChEBI" id="CHEBI:29999"/>
        <dbReference type="ChEBI" id="CHEBI:30616"/>
        <dbReference type="ChEBI" id="CHEBI:83421"/>
        <dbReference type="ChEBI" id="CHEBI:456216"/>
        <dbReference type="EC" id="2.7.11.1"/>
    </reaction>
</comment>
<dbReference type="SUPFAM" id="SSF56112">
    <property type="entry name" value="Protein kinase-like (PK-like)"/>
    <property type="match status" value="1"/>
</dbReference>
<dbReference type="InterPro" id="IPR053235">
    <property type="entry name" value="Ser_Thr_kinase"/>
</dbReference>
<evidence type="ECO:0000313" key="12">
    <source>
        <dbReference type="Proteomes" id="UP001295423"/>
    </source>
</evidence>
<keyword evidence="5" id="KW-0418">Kinase</keyword>
<comment type="catalytic activity">
    <reaction evidence="7">
        <text>L-threonyl-[protein] + ATP = O-phospho-L-threonyl-[protein] + ADP + H(+)</text>
        <dbReference type="Rhea" id="RHEA:46608"/>
        <dbReference type="Rhea" id="RHEA-COMP:11060"/>
        <dbReference type="Rhea" id="RHEA-COMP:11605"/>
        <dbReference type="ChEBI" id="CHEBI:15378"/>
        <dbReference type="ChEBI" id="CHEBI:30013"/>
        <dbReference type="ChEBI" id="CHEBI:30616"/>
        <dbReference type="ChEBI" id="CHEBI:61977"/>
        <dbReference type="ChEBI" id="CHEBI:456216"/>
        <dbReference type="EC" id="2.7.11.1"/>
    </reaction>
</comment>
<keyword evidence="2" id="KW-0723">Serine/threonine-protein kinase</keyword>